<accession>A0ABU5UU92</accession>
<evidence type="ECO:0000313" key="1">
    <source>
        <dbReference type="EMBL" id="MEA5609821.1"/>
    </source>
</evidence>
<sequence length="74" mass="8338">MTPAFFERTGIKPLKSIQITLKQLNLLFSEPRIIGVVDTSGSGKLIVRCEDGLARMIGFSDNEIIWFDSYSEQD</sequence>
<evidence type="ECO:0000313" key="2">
    <source>
        <dbReference type="Proteomes" id="UP001303285"/>
    </source>
</evidence>
<comment type="caution">
    <text evidence="1">The sequence shown here is derived from an EMBL/GenBank/DDBJ whole genome shotgun (WGS) entry which is preliminary data.</text>
</comment>
<dbReference type="RefSeq" id="WP_323244485.1">
    <property type="nucleotide sequence ID" value="NZ_JAYGHK010000064.1"/>
</dbReference>
<dbReference type="Proteomes" id="UP001303285">
    <property type="component" value="Unassembled WGS sequence"/>
</dbReference>
<proteinExistence type="predicted"/>
<organism evidence="1 2">
    <name type="scientific">Nodularia spumigena UHCC 0060</name>
    <dbReference type="NCBI Taxonomy" id="3110300"/>
    <lineage>
        <taxon>Bacteria</taxon>
        <taxon>Bacillati</taxon>
        <taxon>Cyanobacteriota</taxon>
        <taxon>Cyanophyceae</taxon>
        <taxon>Nostocales</taxon>
        <taxon>Nodulariaceae</taxon>
        <taxon>Nodularia</taxon>
    </lineage>
</organism>
<dbReference type="EMBL" id="JAYGHK010000064">
    <property type="protein sequence ID" value="MEA5609821.1"/>
    <property type="molecule type" value="Genomic_DNA"/>
</dbReference>
<gene>
    <name evidence="1" type="ORF">VB695_17410</name>
</gene>
<keyword evidence="2" id="KW-1185">Reference proteome</keyword>
<reference evidence="1 2" key="1">
    <citation type="submission" date="2023-12" db="EMBL/GenBank/DDBJ databases">
        <title>Baltic Sea Cyanobacteria.</title>
        <authorList>
            <person name="Delbaje E."/>
            <person name="Fewer D.P."/>
            <person name="Shishido T.K."/>
        </authorList>
    </citation>
    <scope>NUCLEOTIDE SEQUENCE [LARGE SCALE GENOMIC DNA]</scope>
    <source>
        <strain evidence="1 2">UHCC 0060</strain>
    </source>
</reference>
<name>A0ABU5UU92_NODSP</name>
<protein>
    <submittedName>
        <fullName evidence="1">Uncharacterized protein</fullName>
    </submittedName>
</protein>